<dbReference type="PANTHER" id="PTHR10218:SF334">
    <property type="entry name" value="EXTRA-LARGE GUANINE NUCLEOTIDE-BINDING PROTEIN 3"/>
    <property type="match status" value="1"/>
</dbReference>
<evidence type="ECO:0000313" key="5">
    <source>
        <dbReference type="EMBL" id="KAL2535827.1"/>
    </source>
</evidence>
<dbReference type="EMBL" id="JBFOLJ010000005">
    <property type="protein sequence ID" value="KAL2535827.1"/>
    <property type="molecule type" value="Genomic_DNA"/>
</dbReference>
<keyword evidence="4" id="KW-0479">Metal-binding</keyword>
<organism evidence="5 6">
    <name type="scientific">Forsythia ovata</name>
    <dbReference type="NCBI Taxonomy" id="205694"/>
    <lineage>
        <taxon>Eukaryota</taxon>
        <taxon>Viridiplantae</taxon>
        <taxon>Streptophyta</taxon>
        <taxon>Embryophyta</taxon>
        <taxon>Tracheophyta</taxon>
        <taxon>Spermatophyta</taxon>
        <taxon>Magnoliopsida</taxon>
        <taxon>eudicotyledons</taxon>
        <taxon>Gunneridae</taxon>
        <taxon>Pentapetalae</taxon>
        <taxon>asterids</taxon>
        <taxon>lamiids</taxon>
        <taxon>Lamiales</taxon>
        <taxon>Oleaceae</taxon>
        <taxon>Forsythieae</taxon>
        <taxon>Forsythia</taxon>
    </lineage>
</organism>
<keyword evidence="1 3" id="KW-0547">Nucleotide-binding</keyword>
<keyword evidence="2 3" id="KW-0342">GTP-binding</keyword>
<dbReference type="InterPro" id="IPR011025">
    <property type="entry name" value="GproteinA_insert"/>
</dbReference>
<proteinExistence type="predicted"/>
<gene>
    <name evidence="5" type="ORF">Fot_17218</name>
</gene>
<dbReference type="AlphaFoldDB" id="A0ABD1VEQ4"/>
<name>A0ABD1VEQ4_9LAMI</name>
<keyword evidence="6" id="KW-1185">Reference proteome</keyword>
<evidence type="ECO:0000256" key="1">
    <source>
        <dbReference type="ARBA" id="ARBA00022741"/>
    </source>
</evidence>
<dbReference type="Pfam" id="PF00503">
    <property type="entry name" value="G-alpha"/>
    <property type="match status" value="1"/>
</dbReference>
<protein>
    <submittedName>
        <fullName evidence="5">Extra-large guanine nucleotide-binding protein 3</fullName>
    </submittedName>
</protein>
<evidence type="ECO:0000256" key="3">
    <source>
        <dbReference type="PIRSR" id="PIRSR601019-1"/>
    </source>
</evidence>
<dbReference type="Proteomes" id="UP001604277">
    <property type="component" value="Unassembled WGS sequence"/>
</dbReference>
<dbReference type="InterPro" id="IPR001019">
    <property type="entry name" value="Gprotein_alpha_su"/>
</dbReference>
<accession>A0ABD1VEQ4</accession>
<dbReference type="Gene3D" id="1.10.400.10">
    <property type="entry name" value="GI Alpha 1, domain 2-like"/>
    <property type="match status" value="1"/>
</dbReference>
<dbReference type="PANTHER" id="PTHR10218">
    <property type="entry name" value="GTP-BINDING PROTEIN ALPHA SUBUNIT"/>
    <property type="match status" value="1"/>
</dbReference>
<reference evidence="6" key="1">
    <citation type="submission" date="2024-07" db="EMBL/GenBank/DDBJ databases">
        <title>Two chromosome-level genome assemblies of Korean endemic species Abeliophyllum distichum and Forsythia ovata (Oleaceae).</title>
        <authorList>
            <person name="Jang H."/>
        </authorList>
    </citation>
    <scope>NUCLEOTIDE SEQUENCE [LARGE SCALE GENOMIC DNA]</scope>
</reference>
<evidence type="ECO:0000256" key="4">
    <source>
        <dbReference type="PIRSR" id="PIRSR601019-2"/>
    </source>
</evidence>
<dbReference type="GO" id="GO:0005525">
    <property type="term" value="F:GTP binding"/>
    <property type="evidence" value="ECO:0007669"/>
    <property type="project" value="UniProtKB-KW"/>
</dbReference>
<feature type="binding site" evidence="3">
    <location>
        <begin position="103"/>
        <end position="109"/>
    </location>
    <ligand>
        <name>GTP</name>
        <dbReference type="ChEBI" id="CHEBI:37565"/>
    </ligand>
</feature>
<sequence length="264" mass="29363">MYTSGEIDSNGSNQCVYFLNSRLKNFSDWLLDIIATGDLDAFFPAATREYAPLVEEVWRDPAIHETYRRKDELHFLPNVAKYFLSRVVEISSNEYEPSDRDVLYCEGVTQGNGLAFMEFSMDERSPMSDTYSQNLESTSSLSRYRLIRVNSKGEDVTPRERMQVVGDVGRYLSRALVSRPECGGPLPSSIDNYGILTLYDSGLYLQIAKYNLSMSLPVSGGGGAGISGSQLALYGGCKIRSYTVAVLPRTTNEITKLGQTDLDS</sequence>
<dbReference type="SUPFAM" id="SSF47895">
    <property type="entry name" value="Transducin (alpha subunit), insertion domain"/>
    <property type="match status" value="1"/>
</dbReference>
<evidence type="ECO:0000256" key="2">
    <source>
        <dbReference type="ARBA" id="ARBA00023134"/>
    </source>
</evidence>
<comment type="caution">
    <text evidence="5">The sequence shown here is derived from an EMBL/GenBank/DDBJ whole genome shotgun (WGS) entry which is preliminary data.</text>
</comment>
<keyword evidence="4" id="KW-0460">Magnesium</keyword>
<evidence type="ECO:0000313" key="6">
    <source>
        <dbReference type="Proteomes" id="UP001604277"/>
    </source>
</evidence>
<feature type="binding site" evidence="4">
    <location>
        <position position="109"/>
    </location>
    <ligand>
        <name>Mg(2+)</name>
        <dbReference type="ChEBI" id="CHEBI:18420"/>
    </ligand>
</feature>